<protein>
    <recommendedName>
        <fullName evidence="3">HEPN domain-containing protein</fullName>
    </recommendedName>
</protein>
<dbReference type="EMBL" id="CP059733">
    <property type="protein sequence ID" value="WDE07939.1"/>
    <property type="molecule type" value="Genomic_DNA"/>
</dbReference>
<dbReference type="AlphaFoldDB" id="A0AAE9Z8F2"/>
<reference evidence="1 2" key="1">
    <citation type="journal article" date="2015" name="Genome Announc.">
        <title>Draft Genome Sequences of Marine Isolates of Thalassomonas viridans and Thalassomonas actiniarum.</title>
        <authorList>
            <person name="Olonade I."/>
            <person name="van Zyl L.J."/>
            <person name="Trindade M."/>
        </authorList>
    </citation>
    <scope>NUCLEOTIDE SEQUENCE [LARGE SCALE GENOMIC DNA]</scope>
    <source>
        <strain evidence="1 2">XOM25</strain>
    </source>
</reference>
<dbReference type="Proteomes" id="UP000032352">
    <property type="component" value="Chromosome"/>
</dbReference>
<reference evidence="1 2" key="2">
    <citation type="journal article" date="2022" name="Mar. Drugs">
        <title>Bioassay-Guided Fractionation Leads to the Detection of Cholic Acid Generated by the Rare Thalassomonas sp.</title>
        <authorList>
            <person name="Pheiffer F."/>
            <person name="Schneider Y.K."/>
            <person name="Hansen E.H."/>
            <person name="Andersen J.H."/>
            <person name="Isaksson J."/>
            <person name="Busche T."/>
            <person name="R C."/>
            <person name="Kalinowski J."/>
            <person name="Zyl L.V."/>
            <person name="Trindade M."/>
        </authorList>
    </citation>
    <scope>NUCLEOTIDE SEQUENCE [LARGE SCALE GENOMIC DNA]</scope>
    <source>
        <strain evidence="1 2">XOM25</strain>
    </source>
</reference>
<keyword evidence="2" id="KW-1185">Reference proteome</keyword>
<dbReference type="RefSeq" id="WP_044838727.1">
    <property type="nucleotide sequence ID" value="NZ_CP059733.1"/>
</dbReference>
<dbReference type="KEGG" id="tvd:SG34_014235"/>
<name>A0AAE9Z8F2_9GAMM</name>
<evidence type="ECO:0000313" key="2">
    <source>
        <dbReference type="Proteomes" id="UP000032352"/>
    </source>
</evidence>
<evidence type="ECO:0000313" key="1">
    <source>
        <dbReference type="EMBL" id="WDE07939.1"/>
    </source>
</evidence>
<sequence>MNQDDTTLELQKQEYPVEELRTPQTIGLPDARSLDLGTGEFEQWYEHVSPFTLDERVPESIRIQFDTARNIYLYAYHVYRFYNIAEHQLYTVLELAIRTCIGEKVLDRYLKAKRKEAKKTRRSVRRGLSLCLHYLAEHKLIVNEDFPRWHHNYEVQKMYAYQVKVHKIMDEQNLDEYQWNEEEFNNTQVNFDWNLVEVLCEIMPKQRNNYAHGSTSLYNSVVRKFEDVSIIINKMYERIENKDK</sequence>
<organism evidence="1 2">
    <name type="scientific">Thalassomonas viridans</name>
    <dbReference type="NCBI Taxonomy" id="137584"/>
    <lineage>
        <taxon>Bacteria</taxon>
        <taxon>Pseudomonadati</taxon>
        <taxon>Pseudomonadota</taxon>
        <taxon>Gammaproteobacteria</taxon>
        <taxon>Alteromonadales</taxon>
        <taxon>Colwelliaceae</taxon>
        <taxon>Thalassomonas</taxon>
    </lineage>
</organism>
<evidence type="ECO:0008006" key="3">
    <source>
        <dbReference type="Google" id="ProtNLM"/>
    </source>
</evidence>
<gene>
    <name evidence="1" type="ORF">SG34_014235</name>
</gene>
<accession>A0AAE9Z8F2</accession>
<proteinExistence type="predicted"/>